<feature type="region of interest" description="Disordered" evidence="1">
    <location>
        <begin position="120"/>
        <end position="150"/>
    </location>
</feature>
<organism evidence="5 6">
    <name type="scientific">Nocardioides endophyticus</name>
    <dbReference type="NCBI Taxonomy" id="1353775"/>
    <lineage>
        <taxon>Bacteria</taxon>
        <taxon>Bacillati</taxon>
        <taxon>Actinomycetota</taxon>
        <taxon>Actinomycetes</taxon>
        <taxon>Propionibacteriales</taxon>
        <taxon>Nocardioidaceae</taxon>
        <taxon>Nocardioides</taxon>
    </lineage>
</organism>
<evidence type="ECO:0000259" key="4">
    <source>
        <dbReference type="Pfam" id="PF11887"/>
    </source>
</evidence>
<evidence type="ECO:0000313" key="5">
    <source>
        <dbReference type="EMBL" id="GAA4758486.1"/>
    </source>
</evidence>
<dbReference type="PANTHER" id="PTHR33371">
    <property type="entry name" value="INTERMEMBRANE PHOSPHOLIPID TRANSPORT SYSTEM BINDING PROTEIN MLAD-RELATED"/>
    <property type="match status" value="1"/>
</dbReference>
<evidence type="ECO:0000256" key="1">
    <source>
        <dbReference type="SAM" id="MobiDB-lite"/>
    </source>
</evidence>
<feature type="transmembrane region" description="Helical" evidence="2">
    <location>
        <begin position="12"/>
        <end position="33"/>
    </location>
</feature>
<dbReference type="PANTHER" id="PTHR33371:SF17">
    <property type="entry name" value="MCE-FAMILY PROTEIN MCE1B"/>
    <property type="match status" value="1"/>
</dbReference>
<evidence type="ECO:0000313" key="6">
    <source>
        <dbReference type="Proteomes" id="UP001499882"/>
    </source>
</evidence>
<comment type="caution">
    <text evidence="5">The sequence shown here is derived from an EMBL/GenBank/DDBJ whole genome shotgun (WGS) entry which is preliminary data.</text>
</comment>
<keyword evidence="2" id="KW-0812">Transmembrane</keyword>
<feature type="domain" description="Mce/MlaD" evidence="3">
    <location>
        <begin position="45"/>
        <end position="119"/>
    </location>
</feature>
<keyword evidence="2" id="KW-1133">Transmembrane helix</keyword>
<dbReference type="Proteomes" id="UP001499882">
    <property type="component" value="Unassembled WGS sequence"/>
</dbReference>
<dbReference type="EMBL" id="BAABKN010000036">
    <property type="protein sequence ID" value="GAA4758486.1"/>
    <property type="molecule type" value="Genomic_DNA"/>
</dbReference>
<feature type="domain" description="Mammalian cell entry C-terminal" evidence="4">
    <location>
        <begin position="143"/>
        <end position="346"/>
    </location>
</feature>
<protein>
    <submittedName>
        <fullName evidence="5">MCE family protein</fullName>
    </submittedName>
</protein>
<accession>A0ABP8ZKK6</accession>
<keyword evidence="2" id="KW-0472">Membrane</keyword>
<dbReference type="InterPro" id="IPR024516">
    <property type="entry name" value="Mce_C"/>
</dbReference>
<dbReference type="Pfam" id="PF02470">
    <property type="entry name" value="MlaD"/>
    <property type="match status" value="1"/>
</dbReference>
<reference evidence="6" key="1">
    <citation type="journal article" date="2019" name="Int. J. Syst. Evol. Microbiol.">
        <title>The Global Catalogue of Microorganisms (GCM) 10K type strain sequencing project: providing services to taxonomists for standard genome sequencing and annotation.</title>
        <authorList>
            <consortium name="The Broad Institute Genomics Platform"/>
            <consortium name="The Broad Institute Genome Sequencing Center for Infectious Disease"/>
            <person name="Wu L."/>
            <person name="Ma J."/>
        </authorList>
    </citation>
    <scope>NUCLEOTIDE SEQUENCE [LARGE SCALE GENOMIC DNA]</scope>
    <source>
        <strain evidence="6">JCM 18532</strain>
    </source>
</reference>
<keyword evidence="6" id="KW-1185">Reference proteome</keyword>
<sequence>MTAKDANHGPMWAIIIKSLVFTIATVTATGILATTIRNSSAGEAQDYTAIFNDATSVNRGDDVRIAGVKVGTVTDVTLTDNRLAKVTFTIRKGMRVDAGSVIQIKFRNLVGQRYLAVEQPPLSGPGSDTGGNDIRPASATTESAIKPGHTFGVDETRPALDLTVLFNGFRPLLRMLNPDDVNRLSEQIIAVFQGEDATVDGLLQSTASLTSTLAEKDQVIGELITSLSGVMTTVNERSGQLDTTLVAMQQLVSGLAEDRASIGESIEGMGKLTTRVADLLSEVRQPLRKSIAHVGVLSANLDKHSTEVDSFLKKLPVKLDRIGRIGSYGSWLNFYLCSMDGRIPMPEGYMGDLGVKPVAGRCR</sequence>
<dbReference type="RefSeq" id="WP_345529871.1">
    <property type="nucleotide sequence ID" value="NZ_BAABKN010000036.1"/>
</dbReference>
<evidence type="ECO:0000259" key="3">
    <source>
        <dbReference type="Pfam" id="PF02470"/>
    </source>
</evidence>
<gene>
    <name evidence="5" type="ORF">GCM10023350_50360</name>
</gene>
<dbReference type="Pfam" id="PF11887">
    <property type="entry name" value="Mce4_CUP1"/>
    <property type="match status" value="1"/>
</dbReference>
<name>A0ABP8ZKK6_9ACTN</name>
<proteinExistence type="predicted"/>
<dbReference type="InterPro" id="IPR052336">
    <property type="entry name" value="MlaD_Phospholipid_Transporter"/>
</dbReference>
<dbReference type="InterPro" id="IPR003399">
    <property type="entry name" value="Mce/MlaD"/>
</dbReference>
<evidence type="ECO:0000256" key="2">
    <source>
        <dbReference type="SAM" id="Phobius"/>
    </source>
</evidence>